<dbReference type="AlphaFoldDB" id="A0A975FXM7"/>
<dbReference type="EMBL" id="CP073078">
    <property type="protein sequence ID" value="QUD86723.1"/>
    <property type="molecule type" value="Genomic_DNA"/>
</dbReference>
<evidence type="ECO:0000313" key="2">
    <source>
        <dbReference type="Proteomes" id="UP000676409"/>
    </source>
</evidence>
<proteinExistence type="predicted"/>
<dbReference type="KEGG" id="caul:KCG34_16785"/>
<gene>
    <name evidence="1" type="ORF">KCG34_16785</name>
</gene>
<dbReference type="Proteomes" id="UP000676409">
    <property type="component" value="Chromosome"/>
</dbReference>
<sequence length="149" mass="16679">MTKDYSAHFDSEAEIAELAEGMIACVLPKEKWTHAAHFATAAWIIRRRPDLDAARDMPRLIAAYNESRGGRNTDTEGYHETITQASVRATRAFLDGLSSSVPLHEAVNAMLLTPLGRPDWILAYWSKDLLFSVGARRGWVEPNLQPLPF</sequence>
<keyword evidence="2" id="KW-1185">Reference proteome</keyword>
<evidence type="ECO:0000313" key="1">
    <source>
        <dbReference type="EMBL" id="QUD86723.1"/>
    </source>
</evidence>
<organism evidence="1 2">
    <name type="scientific">Phenylobacterium montanum</name>
    <dbReference type="NCBI Taxonomy" id="2823693"/>
    <lineage>
        <taxon>Bacteria</taxon>
        <taxon>Pseudomonadati</taxon>
        <taxon>Pseudomonadota</taxon>
        <taxon>Alphaproteobacteria</taxon>
        <taxon>Caulobacterales</taxon>
        <taxon>Caulobacteraceae</taxon>
        <taxon>Phenylobacterium</taxon>
    </lineage>
</organism>
<reference evidence="1" key="1">
    <citation type="submission" date="2021-04" db="EMBL/GenBank/DDBJ databases">
        <title>The complete genome sequence of Caulobacter sp. S6.</title>
        <authorList>
            <person name="Tang Y."/>
            <person name="Ouyang W."/>
            <person name="Liu Q."/>
            <person name="Huang B."/>
            <person name="Guo Z."/>
            <person name="Lei P."/>
        </authorList>
    </citation>
    <scope>NUCLEOTIDE SEQUENCE</scope>
    <source>
        <strain evidence="1">S6</strain>
    </source>
</reference>
<name>A0A975FXM7_9CAUL</name>
<accession>A0A975FXM7</accession>
<protein>
    <submittedName>
        <fullName evidence="1">Uncharacterized protein</fullName>
    </submittedName>
</protein>
<dbReference type="RefSeq" id="WP_211936776.1">
    <property type="nucleotide sequence ID" value="NZ_CP073078.1"/>
</dbReference>